<keyword evidence="4" id="KW-1133">Transmembrane helix</keyword>
<proteinExistence type="predicted"/>
<feature type="transmembrane region" description="Helical" evidence="4">
    <location>
        <begin position="20"/>
        <end position="37"/>
    </location>
</feature>
<feature type="coiled-coil region" evidence="3">
    <location>
        <begin position="139"/>
        <end position="226"/>
    </location>
</feature>
<dbReference type="InterPro" id="IPR050465">
    <property type="entry name" value="UPF0194_transport"/>
</dbReference>
<dbReference type="PANTHER" id="PTHR32347">
    <property type="entry name" value="EFFLUX SYSTEM COMPONENT YKNX-RELATED"/>
    <property type="match status" value="1"/>
</dbReference>
<dbReference type="EMBL" id="JACHHX010000005">
    <property type="protein sequence ID" value="MBB5015034.1"/>
    <property type="molecule type" value="Genomic_DNA"/>
</dbReference>
<dbReference type="Gene3D" id="2.40.30.170">
    <property type="match status" value="1"/>
</dbReference>
<dbReference type="RefSeq" id="WP_183947612.1">
    <property type="nucleotide sequence ID" value="NZ_JACHHX010000005.1"/>
</dbReference>
<dbReference type="PANTHER" id="PTHR32347:SF23">
    <property type="entry name" value="BLL5650 PROTEIN"/>
    <property type="match status" value="1"/>
</dbReference>
<sequence>MDIQRPDLQRKARLRRRLQLGVAGAVLLLLVMIVAGMQPAMPRVPRAEAWLDTVQRGELVREVRAPGSLQPRELRWIAAETAGRVERILVRPGARVSADTVVLELVNPELIEQQLAAEAALKAAEAELVAREISLGAQLIDHRAELERAQSEYESARLQAEAERQLAESGILSRIQAQRSALAAEQWQRRVELERQRIANFERTLRAQLEAERARLQQTAGTAELRRQQVAALQVRAGIDGVLQQIAVEEGQQVSAGSNLLRVSRPDQLIAVLRVPETQIGEVALDQRVRIDLRGTEVEGRILRIDPAVSNGAVQVDVAFEAPLPSGARPDLSVDGVIEIERLSDVLYVGRPAYGQEGAEVPLFRVDEARGIAERVRVRLGRASLGKIEVLAGLEAGDRVLLSDTTPWNEHERIRIE</sequence>
<evidence type="ECO:0000256" key="4">
    <source>
        <dbReference type="SAM" id="Phobius"/>
    </source>
</evidence>
<comment type="caution">
    <text evidence="5">The sequence shown here is derived from an EMBL/GenBank/DDBJ whole genome shotgun (WGS) entry which is preliminary data.</text>
</comment>
<keyword evidence="6" id="KW-1185">Reference proteome</keyword>
<name>A0A7W8DDP7_9GAMM</name>
<reference evidence="5 6" key="1">
    <citation type="submission" date="2020-08" db="EMBL/GenBank/DDBJ databases">
        <title>Genomic Encyclopedia of Type Strains, Phase IV (KMG-IV): sequencing the most valuable type-strain genomes for metagenomic binning, comparative biology and taxonomic classification.</title>
        <authorList>
            <person name="Goeker M."/>
        </authorList>
    </citation>
    <scope>NUCLEOTIDE SEQUENCE [LARGE SCALE GENOMIC DNA]</scope>
    <source>
        <strain evidence="5 6">DSM 25897</strain>
    </source>
</reference>
<dbReference type="Gene3D" id="2.40.420.20">
    <property type="match status" value="1"/>
</dbReference>
<gene>
    <name evidence="5" type="ORF">HNQ58_000915</name>
</gene>
<organism evidence="5 6">
    <name type="scientific">Rehaibacterium terrae</name>
    <dbReference type="NCBI Taxonomy" id="1341696"/>
    <lineage>
        <taxon>Bacteria</taxon>
        <taxon>Pseudomonadati</taxon>
        <taxon>Pseudomonadota</taxon>
        <taxon>Gammaproteobacteria</taxon>
        <taxon>Lysobacterales</taxon>
        <taxon>Lysobacteraceae</taxon>
        <taxon>Rehaibacterium</taxon>
    </lineage>
</organism>
<evidence type="ECO:0000256" key="3">
    <source>
        <dbReference type="SAM" id="Coils"/>
    </source>
</evidence>
<dbReference type="AlphaFoldDB" id="A0A7W8DDP7"/>
<comment type="subcellular location">
    <subcellularLocation>
        <location evidence="1">Cell envelope</location>
    </subcellularLocation>
</comment>
<keyword evidence="4" id="KW-0812">Transmembrane</keyword>
<evidence type="ECO:0000313" key="5">
    <source>
        <dbReference type="EMBL" id="MBB5015034.1"/>
    </source>
</evidence>
<accession>A0A7W8DDP7</accession>
<evidence type="ECO:0000256" key="1">
    <source>
        <dbReference type="ARBA" id="ARBA00004196"/>
    </source>
</evidence>
<keyword evidence="4" id="KW-0472">Membrane</keyword>
<evidence type="ECO:0000313" key="6">
    <source>
        <dbReference type="Proteomes" id="UP000519004"/>
    </source>
</evidence>
<dbReference type="Proteomes" id="UP000519004">
    <property type="component" value="Unassembled WGS sequence"/>
</dbReference>
<protein>
    <submittedName>
        <fullName evidence="5">HlyD family secretion protein</fullName>
    </submittedName>
</protein>
<dbReference type="Gene3D" id="2.40.50.100">
    <property type="match status" value="1"/>
</dbReference>
<dbReference type="GO" id="GO:0030313">
    <property type="term" value="C:cell envelope"/>
    <property type="evidence" value="ECO:0007669"/>
    <property type="project" value="UniProtKB-SubCell"/>
</dbReference>
<evidence type="ECO:0000256" key="2">
    <source>
        <dbReference type="ARBA" id="ARBA00023054"/>
    </source>
</evidence>
<keyword evidence="2 3" id="KW-0175">Coiled coil</keyword>